<dbReference type="SUPFAM" id="SSF54695">
    <property type="entry name" value="POZ domain"/>
    <property type="match status" value="1"/>
</dbReference>
<dbReference type="PANTHER" id="PTHR24412:SF172">
    <property type="entry name" value="KELCH-LIKE PROTEIN 10"/>
    <property type="match status" value="1"/>
</dbReference>
<keyword evidence="2" id="KW-0677">Repeat</keyword>
<evidence type="ECO:0000313" key="5">
    <source>
        <dbReference type="Proteomes" id="UP000242188"/>
    </source>
</evidence>
<dbReference type="PANTHER" id="PTHR24412">
    <property type="entry name" value="KELCH PROTEIN"/>
    <property type="match status" value="1"/>
</dbReference>
<dbReference type="SUPFAM" id="SSF117281">
    <property type="entry name" value="Kelch motif"/>
    <property type="match status" value="1"/>
</dbReference>
<keyword evidence="1" id="KW-0880">Kelch repeat</keyword>
<comment type="caution">
    <text evidence="4">The sequence shown here is derived from an EMBL/GenBank/DDBJ whole genome shotgun (WGS) entry which is preliminary data.</text>
</comment>
<sequence>MEFEEYSENTKGNELGKRFSSQSCNVFDELRRFQQLCDAVIKVENEEFPIHRAIMSASSPYFRALFTNALDAVDKREIEIPGVTAEIMHIIIDYAYTRRAKIDKNNIESLLPAADQFLVHGLVRRCCDFLARELEPENCIGIYKFARTYFCLDLERIAYRYLMHNINDVMNGSAEYLNLDLTEVCEILSSDDLNVNSEEITFLAVLLWIDRDPTNRKSHIADLLRTIRLGLLSTQYFVEHVKSHPFVMGNEQCKPIIIDTLKFLYDLDMVEERDLDMANPLARPRIPHDVMFAVGGWTNRSPICTVETYDTRADRWIICSKNDDTPRAYHGTVTIDLKIYVIGGFDGVDCFNSVKCFDAVTKIWSEAGPMISKRCYVSTTVLRGCIYAIGGFDGHVRLNTAERYFPGRNQWMNIAPMNHQRSDASATTLHEKIYICGGFNGEECLNSTEYYDPYANQWTCFAPMRSRRSGLGVKAYGDQIYAVGGFNGISRMSTAERYNPFTDRWESILAMYSPRSNFGVEVIDDMLFVIGGFDGVSTTQAVECFDKKSNEWFDTTEMNARRSALSACVITGLPNTQDYTYKEYIATKQTVQIQDGNIENESSFSF</sequence>
<dbReference type="Proteomes" id="UP000242188">
    <property type="component" value="Unassembled WGS sequence"/>
</dbReference>
<dbReference type="Pfam" id="PF07707">
    <property type="entry name" value="BACK"/>
    <property type="match status" value="1"/>
</dbReference>
<dbReference type="Pfam" id="PF00651">
    <property type="entry name" value="BTB"/>
    <property type="match status" value="1"/>
</dbReference>
<dbReference type="InterPro" id="IPR017096">
    <property type="entry name" value="BTB-kelch_protein"/>
</dbReference>
<dbReference type="AlphaFoldDB" id="A0A210QRR8"/>
<dbReference type="Gene3D" id="3.30.710.10">
    <property type="entry name" value="Potassium Channel Kv1.1, Chain A"/>
    <property type="match status" value="1"/>
</dbReference>
<dbReference type="InterPro" id="IPR000210">
    <property type="entry name" value="BTB/POZ_dom"/>
</dbReference>
<dbReference type="Pfam" id="PF01344">
    <property type="entry name" value="Kelch_1"/>
    <property type="match status" value="3"/>
</dbReference>
<reference evidence="4 5" key="1">
    <citation type="journal article" date="2017" name="Nat. Ecol. Evol.">
        <title>Scallop genome provides insights into evolution of bilaterian karyotype and development.</title>
        <authorList>
            <person name="Wang S."/>
            <person name="Zhang J."/>
            <person name="Jiao W."/>
            <person name="Li J."/>
            <person name="Xun X."/>
            <person name="Sun Y."/>
            <person name="Guo X."/>
            <person name="Huan P."/>
            <person name="Dong B."/>
            <person name="Zhang L."/>
            <person name="Hu X."/>
            <person name="Sun X."/>
            <person name="Wang J."/>
            <person name="Zhao C."/>
            <person name="Wang Y."/>
            <person name="Wang D."/>
            <person name="Huang X."/>
            <person name="Wang R."/>
            <person name="Lv J."/>
            <person name="Li Y."/>
            <person name="Zhang Z."/>
            <person name="Liu B."/>
            <person name="Lu W."/>
            <person name="Hui Y."/>
            <person name="Liang J."/>
            <person name="Zhou Z."/>
            <person name="Hou R."/>
            <person name="Li X."/>
            <person name="Liu Y."/>
            <person name="Li H."/>
            <person name="Ning X."/>
            <person name="Lin Y."/>
            <person name="Zhao L."/>
            <person name="Xing Q."/>
            <person name="Dou J."/>
            <person name="Li Y."/>
            <person name="Mao J."/>
            <person name="Guo H."/>
            <person name="Dou H."/>
            <person name="Li T."/>
            <person name="Mu C."/>
            <person name="Jiang W."/>
            <person name="Fu Q."/>
            <person name="Fu X."/>
            <person name="Miao Y."/>
            <person name="Liu J."/>
            <person name="Yu Q."/>
            <person name="Li R."/>
            <person name="Liao H."/>
            <person name="Li X."/>
            <person name="Kong Y."/>
            <person name="Jiang Z."/>
            <person name="Chourrout D."/>
            <person name="Li R."/>
            <person name="Bao Z."/>
        </authorList>
    </citation>
    <scope>NUCLEOTIDE SEQUENCE [LARGE SCALE GENOMIC DNA]</scope>
    <source>
        <strain evidence="4 5">PY_sf001</strain>
    </source>
</reference>
<dbReference type="SMART" id="SM00612">
    <property type="entry name" value="Kelch"/>
    <property type="match status" value="6"/>
</dbReference>
<dbReference type="SMART" id="SM00225">
    <property type="entry name" value="BTB"/>
    <property type="match status" value="1"/>
</dbReference>
<dbReference type="Gene3D" id="2.120.10.80">
    <property type="entry name" value="Kelch-type beta propeller"/>
    <property type="match status" value="1"/>
</dbReference>
<dbReference type="PROSITE" id="PS50097">
    <property type="entry name" value="BTB"/>
    <property type="match status" value="1"/>
</dbReference>
<dbReference type="InterPro" id="IPR011705">
    <property type="entry name" value="BACK"/>
</dbReference>
<dbReference type="EMBL" id="NEDP02002269">
    <property type="protein sequence ID" value="OWF51388.1"/>
    <property type="molecule type" value="Genomic_DNA"/>
</dbReference>
<dbReference type="Gene3D" id="1.25.40.420">
    <property type="match status" value="1"/>
</dbReference>
<evidence type="ECO:0000256" key="1">
    <source>
        <dbReference type="ARBA" id="ARBA00022441"/>
    </source>
</evidence>
<dbReference type="SMART" id="SM00875">
    <property type="entry name" value="BACK"/>
    <property type="match status" value="1"/>
</dbReference>
<accession>A0A210QRR8</accession>
<dbReference type="PIRSF" id="PIRSF037037">
    <property type="entry name" value="Kelch-like_protein_gigaxonin"/>
    <property type="match status" value="1"/>
</dbReference>
<keyword evidence="5" id="KW-1185">Reference proteome</keyword>
<dbReference type="InterPro" id="IPR011333">
    <property type="entry name" value="SKP1/BTB/POZ_sf"/>
</dbReference>
<name>A0A210QRR8_MIZYE</name>
<evidence type="ECO:0000313" key="4">
    <source>
        <dbReference type="EMBL" id="OWF51388.1"/>
    </source>
</evidence>
<dbReference type="InterPro" id="IPR006652">
    <property type="entry name" value="Kelch_1"/>
</dbReference>
<dbReference type="OrthoDB" id="191037at2759"/>
<dbReference type="InterPro" id="IPR015915">
    <property type="entry name" value="Kelch-typ_b-propeller"/>
</dbReference>
<organism evidence="4 5">
    <name type="scientific">Mizuhopecten yessoensis</name>
    <name type="common">Japanese scallop</name>
    <name type="synonym">Patinopecten yessoensis</name>
    <dbReference type="NCBI Taxonomy" id="6573"/>
    <lineage>
        <taxon>Eukaryota</taxon>
        <taxon>Metazoa</taxon>
        <taxon>Spiralia</taxon>
        <taxon>Lophotrochozoa</taxon>
        <taxon>Mollusca</taxon>
        <taxon>Bivalvia</taxon>
        <taxon>Autobranchia</taxon>
        <taxon>Pteriomorphia</taxon>
        <taxon>Pectinida</taxon>
        <taxon>Pectinoidea</taxon>
        <taxon>Pectinidae</taxon>
        <taxon>Mizuhopecten</taxon>
    </lineage>
</organism>
<protein>
    <submittedName>
        <fullName evidence="4">Kelch-like protein 10</fullName>
    </submittedName>
</protein>
<feature type="domain" description="BTB" evidence="3">
    <location>
        <begin position="37"/>
        <end position="104"/>
    </location>
</feature>
<gene>
    <name evidence="4" type="ORF">KP79_PYT25615</name>
</gene>
<dbReference type="STRING" id="6573.A0A210QRR8"/>
<dbReference type="Pfam" id="PF24681">
    <property type="entry name" value="Kelch_KLHDC2_KLHL20_DRC7"/>
    <property type="match status" value="1"/>
</dbReference>
<dbReference type="FunFam" id="1.25.40.420:FF:000001">
    <property type="entry name" value="Kelch-like family member 12"/>
    <property type="match status" value="1"/>
</dbReference>
<evidence type="ECO:0000259" key="3">
    <source>
        <dbReference type="PROSITE" id="PS50097"/>
    </source>
</evidence>
<proteinExistence type="predicted"/>
<evidence type="ECO:0000256" key="2">
    <source>
        <dbReference type="ARBA" id="ARBA00022737"/>
    </source>
</evidence>